<dbReference type="InterPro" id="IPR020471">
    <property type="entry name" value="AKR"/>
</dbReference>
<gene>
    <name evidence="3" type="ORF">BCY91_13040</name>
</gene>
<dbReference type="PANTHER" id="PTHR43364:SF4">
    <property type="entry name" value="NAD(P)-LINKED OXIDOREDUCTASE SUPERFAMILY PROTEIN"/>
    <property type="match status" value="1"/>
</dbReference>
<evidence type="ECO:0000313" key="4">
    <source>
        <dbReference type="Proteomes" id="UP000283433"/>
    </source>
</evidence>
<dbReference type="EMBL" id="MBTA01000002">
    <property type="protein sequence ID" value="RKD19523.1"/>
    <property type="molecule type" value="Genomic_DNA"/>
</dbReference>
<evidence type="ECO:0000313" key="3">
    <source>
        <dbReference type="EMBL" id="RKD19523.1"/>
    </source>
</evidence>
<reference evidence="3 4" key="1">
    <citation type="submission" date="2016-07" db="EMBL/GenBank/DDBJ databases">
        <title>Genome of Pelobium manganitolerans.</title>
        <authorList>
            <person name="Wu S."/>
            <person name="Wang G."/>
        </authorList>
    </citation>
    <scope>NUCLEOTIDE SEQUENCE [LARGE SCALE GENOMIC DNA]</scope>
    <source>
        <strain evidence="3 4">YS-25</strain>
    </source>
</reference>
<dbReference type="PANTHER" id="PTHR43364">
    <property type="entry name" value="NADH-SPECIFIC METHYLGLYOXAL REDUCTASE-RELATED"/>
    <property type="match status" value="1"/>
</dbReference>
<dbReference type="OrthoDB" id="9773828at2"/>
<dbReference type="InterPro" id="IPR036812">
    <property type="entry name" value="NAD(P)_OxRdtase_dom_sf"/>
</dbReference>
<dbReference type="AlphaFoldDB" id="A0A419SAM5"/>
<proteinExistence type="predicted"/>
<dbReference type="Proteomes" id="UP000283433">
    <property type="component" value="Unassembled WGS sequence"/>
</dbReference>
<keyword evidence="1" id="KW-0560">Oxidoreductase</keyword>
<dbReference type="PRINTS" id="PR00069">
    <property type="entry name" value="ALDKETRDTASE"/>
</dbReference>
<evidence type="ECO:0000259" key="2">
    <source>
        <dbReference type="Pfam" id="PF00248"/>
    </source>
</evidence>
<comment type="caution">
    <text evidence="3">The sequence shown here is derived from an EMBL/GenBank/DDBJ whole genome shotgun (WGS) entry which is preliminary data.</text>
</comment>
<dbReference type="InterPro" id="IPR050523">
    <property type="entry name" value="AKR_Detox_Biosynth"/>
</dbReference>
<dbReference type="Pfam" id="PF00248">
    <property type="entry name" value="Aldo_ket_red"/>
    <property type="match status" value="1"/>
</dbReference>
<feature type="domain" description="NADP-dependent oxidoreductase" evidence="2">
    <location>
        <begin position="15"/>
        <end position="315"/>
    </location>
</feature>
<keyword evidence="4" id="KW-1185">Reference proteome</keyword>
<dbReference type="InterPro" id="IPR023210">
    <property type="entry name" value="NADP_OxRdtase_dom"/>
</dbReference>
<dbReference type="GO" id="GO:0016491">
    <property type="term" value="F:oxidoreductase activity"/>
    <property type="evidence" value="ECO:0007669"/>
    <property type="project" value="UniProtKB-KW"/>
</dbReference>
<evidence type="ECO:0000256" key="1">
    <source>
        <dbReference type="ARBA" id="ARBA00023002"/>
    </source>
</evidence>
<dbReference type="RefSeq" id="WP_120180454.1">
    <property type="nucleotide sequence ID" value="NZ_MBTA01000002.1"/>
</dbReference>
<protein>
    <submittedName>
        <fullName evidence="3">Aldo/keto reductase</fullName>
    </submittedName>
</protein>
<name>A0A419SAM5_9SPHI</name>
<dbReference type="CDD" id="cd19086">
    <property type="entry name" value="AKR_AKR11C1"/>
    <property type="match status" value="1"/>
</dbReference>
<accession>A0A419SAM5</accession>
<dbReference type="GO" id="GO:0005829">
    <property type="term" value="C:cytosol"/>
    <property type="evidence" value="ECO:0007669"/>
    <property type="project" value="TreeGrafter"/>
</dbReference>
<organism evidence="3 4">
    <name type="scientific">Pelobium manganitolerans</name>
    <dbReference type="NCBI Taxonomy" id="1842495"/>
    <lineage>
        <taxon>Bacteria</taxon>
        <taxon>Pseudomonadati</taxon>
        <taxon>Bacteroidota</taxon>
        <taxon>Sphingobacteriia</taxon>
        <taxon>Sphingobacteriales</taxon>
        <taxon>Sphingobacteriaceae</taxon>
        <taxon>Pelobium</taxon>
    </lineage>
</organism>
<dbReference type="Gene3D" id="3.20.20.100">
    <property type="entry name" value="NADP-dependent oxidoreductase domain"/>
    <property type="match status" value="1"/>
</dbReference>
<dbReference type="SUPFAM" id="SSF51430">
    <property type="entry name" value="NAD(P)-linked oxidoreductase"/>
    <property type="match status" value="1"/>
</dbReference>
<sequence>MKYRKLGKTGLQVSEISLGTWQVGGRWGDDFSNRNADEILNKAVDEGVNFIDTADVYGDGLSEKAVGRLIKTRKEQIYVASKCGRKLDPHTADAYTPAALRTFVEDSLRNMGLETIDLIQLHCPPTDVFYKPEIFELFDRLKDEGKIRFMGVSIEKVEEGLKAMQYSNVCTIQLIYNIFRQRPNELLFAQAKRNNIGLIARVPLASGLLTGKFDHQSSFTKDDHRNFNRNGEQFDKGETFSGVDYDKGLAAVEQLKQLFPNVNLPSLALRWILASDEISCVIPGASNVTQLQNNITAANDGELNAIQIEKIKHIYEQFIKAEVHQRW</sequence>